<evidence type="ECO:0000256" key="9">
    <source>
        <dbReference type="PIRSR" id="PIRSR001434-2"/>
    </source>
</evidence>
<dbReference type="Gene3D" id="3.40.640.10">
    <property type="entry name" value="Type I PLP-dependent aspartate aminotransferase-like (Major domain)"/>
    <property type="match status" value="1"/>
</dbReference>
<evidence type="ECO:0000313" key="12">
    <source>
        <dbReference type="Proteomes" id="UP000295680"/>
    </source>
</evidence>
<dbReference type="GO" id="GO:0030170">
    <property type="term" value="F:pyridoxal phosphate binding"/>
    <property type="evidence" value="ECO:0007669"/>
    <property type="project" value="InterPro"/>
</dbReference>
<dbReference type="GO" id="GO:0004124">
    <property type="term" value="F:cysteine synthase activity"/>
    <property type="evidence" value="ECO:0007669"/>
    <property type="project" value="TreeGrafter"/>
</dbReference>
<dbReference type="InterPro" id="IPR015424">
    <property type="entry name" value="PyrdxlP-dep_Trfase"/>
</dbReference>
<dbReference type="PANTHER" id="PTHR43797">
    <property type="entry name" value="HOMOCYSTEINE/CYSTEINE SYNTHASE"/>
    <property type="match status" value="1"/>
</dbReference>
<evidence type="ECO:0000256" key="8">
    <source>
        <dbReference type="ARBA" id="ARBA00052699"/>
    </source>
</evidence>
<keyword evidence="3" id="KW-0808">Transferase</keyword>
<evidence type="ECO:0000256" key="1">
    <source>
        <dbReference type="ARBA" id="ARBA00001933"/>
    </source>
</evidence>
<protein>
    <recommendedName>
        <fullName evidence="5">homocysteine desulfhydrase</fullName>
        <ecNumber evidence="5">4.4.1.2</ecNumber>
    </recommendedName>
    <alternativeName>
        <fullName evidence="6">Homocysteine desulfhydrase</fullName>
    </alternativeName>
</protein>
<dbReference type="NCBIfam" id="TIGR01326">
    <property type="entry name" value="OAH_OAS_sulfhy"/>
    <property type="match status" value="1"/>
</dbReference>
<name>A0A4V2S617_9PSEU</name>
<evidence type="ECO:0000256" key="2">
    <source>
        <dbReference type="ARBA" id="ARBA00009077"/>
    </source>
</evidence>
<feature type="modified residue" description="N6-(pyridoxal phosphate)lysine" evidence="9">
    <location>
        <position position="222"/>
    </location>
</feature>
<dbReference type="AlphaFoldDB" id="A0A4V2S617"/>
<dbReference type="GO" id="GO:0018826">
    <property type="term" value="F:methionine gamma-lyase activity"/>
    <property type="evidence" value="ECO:0007669"/>
    <property type="project" value="UniProtKB-EC"/>
</dbReference>
<organism evidence="11 12">
    <name type="scientific">Actinocrispum wychmicini</name>
    <dbReference type="NCBI Taxonomy" id="1213861"/>
    <lineage>
        <taxon>Bacteria</taxon>
        <taxon>Bacillati</taxon>
        <taxon>Actinomycetota</taxon>
        <taxon>Actinomycetes</taxon>
        <taxon>Pseudonocardiales</taxon>
        <taxon>Pseudonocardiaceae</taxon>
        <taxon>Actinocrispum</taxon>
    </lineage>
</organism>
<evidence type="ECO:0000256" key="6">
    <source>
        <dbReference type="ARBA" id="ARBA00047199"/>
    </source>
</evidence>
<comment type="cofactor">
    <cofactor evidence="1 10">
        <name>pyridoxal 5'-phosphate</name>
        <dbReference type="ChEBI" id="CHEBI:597326"/>
    </cofactor>
</comment>
<dbReference type="Gene3D" id="3.90.1150.10">
    <property type="entry name" value="Aspartate Aminotransferase, domain 1"/>
    <property type="match status" value="1"/>
</dbReference>
<dbReference type="GO" id="GO:0006535">
    <property type="term" value="P:cysteine biosynthetic process from serine"/>
    <property type="evidence" value="ECO:0007669"/>
    <property type="project" value="TreeGrafter"/>
</dbReference>
<keyword evidence="11" id="KW-0456">Lyase</keyword>
<dbReference type="GO" id="GO:0071269">
    <property type="term" value="P:L-homocysteine biosynthetic process"/>
    <property type="evidence" value="ECO:0007669"/>
    <property type="project" value="TreeGrafter"/>
</dbReference>
<dbReference type="InterPro" id="IPR000277">
    <property type="entry name" value="Cys/Met-Metab_PyrdxlP-dep_enz"/>
</dbReference>
<gene>
    <name evidence="11" type="ORF">EV192_10950</name>
</gene>
<comment type="caution">
    <text evidence="11">The sequence shown here is derived from an EMBL/GenBank/DDBJ whole genome shotgun (WGS) entry which is preliminary data.</text>
</comment>
<evidence type="ECO:0000256" key="7">
    <source>
        <dbReference type="ARBA" id="ARBA00048780"/>
    </source>
</evidence>
<dbReference type="Pfam" id="PF01053">
    <property type="entry name" value="Cys_Met_Meta_PP"/>
    <property type="match status" value="1"/>
</dbReference>
<dbReference type="InterPro" id="IPR015421">
    <property type="entry name" value="PyrdxlP-dep_Trfase_major"/>
</dbReference>
<dbReference type="SUPFAM" id="SSF53383">
    <property type="entry name" value="PLP-dependent transferases"/>
    <property type="match status" value="1"/>
</dbReference>
<evidence type="ECO:0000256" key="5">
    <source>
        <dbReference type="ARBA" id="ARBA00047175"/>
    </source>
</evidence>
<dbReference type="RefSeq" id="WP_243727294.1">
    <property type="nucleotide sequence ID" value="NZ_SLWS01000009.1"/>
</dbReference>
<dbReference type="PIRSF" id="PIRSF001434">
    <property type="entry name" value="CGS"/>
    <property type="match status" value="1"/>
</dbReference>
<keyword evidence="12" id="KW-1185">Reference proteome</keyword>
<sequence>MSSRMSPHDGPVAAGKTFRRAESGVMHAGAELRLGLTGPVVTPIFQTAAYELPSAAAAADIFDLRVDGHAYTRLNNPTCDVLEARIAAVDGGTAALAVSSGQAAVALALLNLCQVGDNLVSSNELYGGTWNLLTNTFARFGIETRFVSPDDPKNFAEATDERTRCYFAETLPNPKLQVFPIEEVAELAELTGVPLVLDNTLLPMVCRPLSFGAHILVYSATKYIDGHGNALGGLIVDSNRFDWSRHAARHPLVTQPDPAHGGVVWTETEGKLASSLGRSPYLLKARETLLRDLGPCLSPFNAFLLLQGIETLPLRMRAHGENAQAVACFLAEQPSVASVRYPSLSEGVQAGLVRRYLGGNGGPLVHCELAGGEAAGRRFIESLGLISHVTNIGDVRSMATHPASTTHAQLPEADQLAAGVTPGSIRLSIGLEHIDDLIDDLTGALAAAA</sequence>
<dbReference type="GO" id="GO:0005737">
    <property type="term" value="C:cytoplasm"/>
    <property type="evidence" value="ECO:0007669"/>
    <property type="project" value="TreeGrafter"/>
</dbReference>
<dbReference type="CDD" id="cd00614">
    <property type="entry name" value="CGS_like"/>
    <property type="match status" value="1"/>
</dbReference>
<dbReference type="GO" id="GO:0003961">
    <property type="term" value="F:O-acetylhomoserine aminocarboxypropyltransferase activity"/>
    <property type="evidence" value="ECO:0007669"/>
    <property type="project" value="TreeGrafter"/>
</dbReference>
<comment type="catalytic activity">
    <reaction evidence="7">
        <text>L-homocysteine + H2O = 2-oxobutanoate + hydrogen sulfide + NH4(+) + H(+)</text>
        <dbReference type="Rhea" id="RHEA:14501"/>
        <dbReference type="ChEBI" id="CHEBI:15377"/>
        <dbReference type="ChEBI" id="CHEBI:15378"/>
        <dbReference type="ChEBI" id="CHEBI:16763"/>
        <dbReference type="ChEBI" id="CHEBI:28938"/>
        <dbReference type="ChEBI" id="CHEBI:29919"/>
        <dbReference type="ChEBI" id="CHEBI:58199"/>
        <dbReference type="EC" id="4.4.1.2"/>
    </reaction>
    <physiologicalReaction direction="left-to-right" evidence="7">
        <dbReference type="Rhea" id="RHEA:14502"/>
    </physiologicalReaction>
</comment>
<comment type="similarity">
    <text evidence="2 10">Belongs to the trans-sulfuration enzymes family.</text>
</comment>
<proteinExistence type="inferred from homology"/>
<keyword evidence="4 9" id="KW-0663">Pyridoxal phosphate</keyword>
<dbReference type="EMBL" id="SLWS01000009">
    <property type="protein sequence ID" value="TCO54070.1"/>
    <property type="molecule type" value="Genomic_DNA"/>
</dbReference>
<evidence type="ECO:0000313" key="11">
    <source>
        <dbReference type="EMBL" id="TCO54070.1"/>
    </source>
</evidence>
<comment type="catalytic activity">
    <reaction evidence="8">
        <text>L-methionine + H2O = methanethiol + 2-oxobutanoate + NH4(+)</text>
        <dbReference type="Rhea" id="RHEA:23800"/>
        <dbReference type="ChEBI" id="CHEBI:15377"/>
        <dbReference type="ChEBI" id="CHEBI:16007"/>
        <dbReference type="ChEBI" id="CHEBI:16763"/>
        <dbReference type="ChEBI" id="CHEBI:28938"/>
        <dbReference type="ChEBI" id="CHEBI:57844"/>
        <dbReference type="EC" id="4.4.1.11"/>
    </reaction>
    <physiologicalReaction direction="left-to-right" evidence="8">
        <dbReference type="Rhea" id="RHEA:23801"/>
    </physiologicalReaction>
</comment>
<dbReference type="Proteomes" id="UP000295680">
    <property type="component" value="Unassembled WGS sequence"/>
</dbReference>
<dbReference type="FunFam" id="3.40.640.10:FF:000046">
    <property type="entry name" value="Cystathionine gamma-lyase"/>
    <property type="match status" value="1"/>
</dbReference>
<reference evidence="11 12" key="1">
    <citation type="submission" date="2019-03" db="EMBL/GenBank/DDBJ databases">
        <title>Genomic Encyclopedia of Type Strains, Phase IV (KMG-IV): sequencing the most valuable type-strain genomes for metagenomic binning, comparative biology and taxonomic classification.</title>
        <authorList>
            <person name="Goeker M."/>
        </authorList>
    </citation>
    <scope>NUCLEOTIDE SEQUENCE [LARGE SCALE GENOMIC DNA]</scope>
    <source>
        <strain evidence="11 12">DSM 45934</strain>
    </source>
</reference>
<evidence type="ECO:0000256" key="3">
    <source>
        <dbReference type="ARBA" id="ARBA00022679"/>
    </source>
</evidence>
<dbReference type="EC" id="4.4.1.2" evidence="5"/>
<dbReference type="GO" id="GO:0047982">
    <property type="term" value="F:homocysteine desulfhydrase activity"/>
    <property type="evidence" value="ECO:0007669"/>
    <property type="project" value="UniProtKB-EC"/>
</dbReference>
<dbReference type="InterPro" id="IPR006235">
    <property type="entry name" value="OAc-hSer/O-AcSer_sulfhydrylase"/>
</dbReference>
<accession>A0A4V2S617</accession>
<evidence type="ECO:0000256" key="4">
    <source>
        <dbReference type="ARBA" id="ARBA00022898"/>
    </source>
</evidence>
<evidence type="ECO:0000256" key="10">
    <source>
        <dbReference type="RuleBase" id="RU362118"/>
    </source>
</evidence>
<dbReference type="GO" id="GO:0019346">
    <property type="term" value="P:transsulfuration"/>
    <property type="evidence" value="ECO:0007669"/>
    <property type="project" value="InterPro"/>
</dbReference>
<dbReference type="InterPro" id="IPR015422">
    <property type="entry name" value="PyrdxlP-dep_Trfase_small"/>
</dbReference>
<dbReference type="PANTHER" id="PTHR43797:SF2">
    <property type="entry name" value="HOMOCYSTEINE_CYSTEINE SYNTHASE"/>
    <property type="match status" value="1"/>
</dbReference>